<keyword evidence="3 6" id="KW-1133">Transmembrane helix</keyword>
<dbReference type="PANTHER" id="PTHR30386">
    <property type="entry name" value="MEMBRANE FUSION SUBUNIT OF EMRAB-TOLC MULTIDRUG EFFLUX PUMP"/>
    <property type="match status" value="1"/>
</dbReference>
<keyword evidence="2 6" id="KW-0812">Transmembrane</keyword>
<dbReference type="RefSeq" id="WP_005860049.1">
    <property type="nucleotide sequence ID" value="NZ_CABMKT010000001.1"/>
</dbReference>
<keyword evidence="4 6" id="KW-0472">Membrane</keyword>
<evidence type="ECO:0000256" key="2">
    <source>
        <dbReference type="ARBA" id="ARBA00022692"/>
    </source>
</evidence>
<evidence type="ECO:0000256" key="5">
    <source>
        <dbReference type="SAM" id="Coils"/>
    </source>
</evidence>
<evidence type="ECO:0000256" key="1">
    <source>
        <dbReference type="ARBA" id="ARBA00004167"/>
    </source>
</evidence>
<evidence type="ECO:0000313" key="9">
    <source>
        <dbReference type="EMBL" id="MSB71820.1"/>
    </source>
</evidence>
<comment type="caution">
    <text evidence="8">The sequence shown here is derived from an EMBL/GenBank/DDBJ whole genome shotgun (WGS) entry which is preliminary data.</text>
</comment>
<dbReference type="PANTHER" id="PTHR30386:SF26">
    <property type="entry name" value="TRANSPORT PROTEIN COMB"/>
    <property type="match status" value="1"/>
</dbReference>
<evidence type="ECO:0000256" key="6">
    <source>
        <dbReference type="SAM" id="Phobius"/>
    </source>
</evidence>
<protein>
    <submittedName>
        <fullName evidence="9">HlyD family efflux transporter periplasmic adaptor subunit</fullName>
    </submittedName>
    <submittedName>
        <fullName evidence="8">Type I secretion membrane fusion protein, HlyD family</fullName>
    </submittedName>
</protein>
<dbReference type="Proteomes" id="UP000441609">
    <property type="component" value="Unassembled WGS sequence"/>
</dbReference>
<dbReference type="AlphaFoldDB" id="A0A174LF80"/>
<evidence type="ECO:0000313" key="10">
    <source>
        <dbReference type="Proteomes" id="UP000095455"/>
    </source>
</evidence>
<dbReference type="InterPro" id="IPR058982">
    <property type="entry name" value="Beta-barrel_AprE"/>
</dbReference>
<dbReference type="InterPro" id="IPR050739">
    <property type="entry name" value="MFP"/>
</dbReference>
<evidence type="ECO:0000313" key="11">
    <source>
        <dbReference type="Proteomes" id="UP000441609"/>
    </source>
</evidence>
<dbReference type="PRINTS" id="PR01490">
    <property type="entry name" value="RTXTOXIND"/>
</dbReference>
<reference evidence="9 11" key="2">
    <citation type="journal article" date="2019" name="Nat. Med.">
        <title>A library of human gut bacterial isolates paired with longitudinal multiomics data enables mechanistic microbiome research.</title>
        <authorList>
            <person name="Poyet M."/>
            <person name="Groussin M."/>
            <person name="Gibbons S.M."/>
            <person name="Avila-Pacheco J."/>
            <person name="Jiang X."/>
            <person name="Kearney S.M."/>
            <person name="Perrotta A.R."/>
            <person name="Berdy B."/>
            <person name="Zhao S."/>
            <person name="Lieberman T.D."/>
            <person name="Swanson P.K."/>
            <person name="Smith M."/>
            <person name="Roesemann S."/>
            <person name="Alexander J.E."/>
            <person name="Rich S.A."/>
            <person name="Livny J."/>
            <person name="Vlamakis H."/>
            <person name="Clish C."/>
            <person name="Bullock K."/>
            <person name="Deik A."/>
            <person name="Scott J."/>
            <person name="Pierce K.A."/>
            <person name="Xavier R.J."/>
            <person name="Alm E.J."/>
        </authorList>
    </citation>
    <scope>NUCLEOTIDE SEQUENCE [LARGE SCALE GENOMIC DNA]</scope>
    <source>
        <strain evidence="9 11">BIOML-A20</strain>
    </source>
</reference>
<sequence>MENERKDIELRSEEVQEVMGQIPAWIVRWGITLLFLVVVALLVGSCFFKYPDVITADMTLTGQHPATAVVTRAAGKIQELLVRDNRPVKEGDWLAVIENHASMEDAIYLEKALERSGMDVDSLDKALLRYKELSLGDMQAAYSGLLSALHACVNYREIDYYPQKMASIRKQIALYKAYYNETERQRKTLSEQFALTRRQYARDSLLYSRSVISSYEHETARASLLQSRYSLEGASASAENLRIQIGEQEQSLLDLTLERSEKEFTLRQELQTAREQLLNSMNEWRLRYCLIAPVGGVVTFTKYWNENQYIPSGEVAFTVVPQGEGRLVGKVRIPIARSGKVRRGQRAIVRFSNFPDQEFGVVNGVVSNISLVPTDEYYTADIDFPEGLRTNYGIDLPVSPETQASAEIVTEELRLIERFFLPIKRIVKEGF</sequence>
<gene>
    <name evidence="8" type="ORF">ERS852380_04153</name>
    <name evidence="9" type="ORF">GKD70_00680</name>
</gene>
<evidence type="ECO:0000259" key="7">
    <source>
        <dbReference type="Pfam" id="PF26002"/>
    </source>
</evidence>
<dbReference type="GO" id="GO:0016020">
    <property type="term" value="C:membrane"/>
    <property type="evidence" value="ECO:0007669"/>
    <property type="project" value="UniProtKB-SubCell"/>
</dbReference>
<dbReference type="Proteomes" id="UP000095455">
    <property type="component" value="Unassembled WGS sequence"/>
</dbReference>
<organism evidence="8 10">
    <name type="scientific">Parabacteroides distasonis</name>
    <dbReference type="NCBI Taxonomy" id="823"/>
    <lineage>
        <taxon>Bacteria</taxon>
        <taxon>Pseudomonadati</taxon>
        <taxon>Bacteroidota</taxon>
        <taxon>Bacteroidia</taxon>
        <taxon>Bacteroidales</taxon>
        <taxon>Tannerellaceae</taxon>
        <taxon>Parabacteroides</taxon>
    </lineage>
</organism>
<comment type="subcellular location">
    <subcellularLocation>
        <location evidence="1">Membrane</location>
        <topology evidence="1">Single-pass membrane protein</topology>
    </subcellularLocation>
</comment>
<feature type="transmembrane region" description="Helical" evidence="6">
    <location>
        <begin position="26"/>
        <end position="48"/>
    </location>
</feature>
<reference evidence="8 10" key="1">
    <citation type="submission" date="2015-09" db="EMBL/GenBank/DDBJ databases">
        <authorList>
            <consortium name="Pathogen Informatics"/>
        </authorList>
    </citation>
    <scope>NUCLEOTIDE SEQUENCE [LARGE SCALE GENOMIC DNA]</scope>
    <source>
        <strain evidence="8 10">2789STDY5608822</strain>
    </source>
</reference>
<evidence type="ECO:0000256" key="3">
    <source>
        <dbReference type="ARBA" id="ARBA00022989"/>
    </source>
</evidence>
<feature type="coiled-coil region" evidence="5">
    <location>
        <begin position="238"/>
        <end position="287"/>
    </location>
</feature>
<evidence type="ECO:0000256" key="4">
    <source>
        <dbReference type="ARBA" id="ARBA00023136"/>
    </source>
</evidence>
<evidence type="ECO:0000313" key="8">
    <source>
        <dbReference type="EMBL" id="CUP21197.1"/>
    </source>
</evidence>
<dbReference type="Gene3D" id="2.40.30.170">
    <property type="match status" value="1"/>
</dbReference>
<keyword evidence="5" id="KW-0175">Coiled coil</keyword>
<proteinExistence type="predicted"/>
<name>A0A174LF80_PARDI</name>
<dbReference type="EMBL" id="WKMO01000001">
    <property type="protein sequence ID" value="MSB71820.1"/>
    <property type="molecule type" value="Genomic_DNA"/>
</dbReference>
<accession>A0A174LF80</accession>
<dbReference type="Pfam" id="PF26002">
    <property type="entry name" value="Beta-barrel_AprE"/>
    <property type="match status" value="1"/>
</dbReference>
<feature type="domain" description="AprE-like beta-barrel" evidence="7">
    <location>
        <begin position="327"/>
        <end position="410"/>
    </location>
</feature>
<dbReference type="EMBL" id="CYYK01000021">
    <property type="protein sequence ID" value="CUP21197.1"/>
    <property type="molecule type" value="Genomic_DNA"/>
</dbReference>